<dbReference type="Proteomes" id="UP000251960">
    <property type="component" value="Chromosome 5"/>
</dbReference>
<dbReference type="GO" id="GO:0016491">
    <property type="term" value="F:oxidoreductase activity"/>
    <property type="evidence" value="ECO:0007669"/>
    <property type="project" value="UniProtKB-KW"/>
</dbReference>
<proteinExistence type="predicted"/>
<dbReference type="EMBL" id="NCVQ01000006">
    <property type="protein sequence ID" value="PWZ24904.1"/>
    <property type="molecule type" value="Genomic_DNA"/>
</dbReference>
<comment type="caution">
    <text evidence="3">The sequence shown here is derived from an EMBL/GenBank/DDBJ whole genome shotgun (WGS) entry which is preliminary data.</text>
</comment>
<dbReference type="PANTHER" id="PTHR11133">
    <property type="entry name" value="SACCHAROPINE DEHYDROGENASE"/>
    <property type="match status" value="1"/>
</dbReference>
<evidence type="ECO:0000256" key="1">
    <source>
        <dbReference type="ARBA" id="ARBA00023002"/>
    </source>
</evidence>
<protein>
    <submittedName>
        <fullName evidence="3">Alpha-aminoadipic semialdehyde synthase</fullName>
    </submittedName>
</protein>
<dbReference type="InterPro" id="IPR032095">
    <property type="entry name" value="Sacchrp_dh-like_C"/>
</dbReference>
<dbReference type="Gene3D" id="3.30.360.10">
    <property type="entry name" value="Dihydrodipicolinate Reductase, domain 2"/>
    <property type="match status" value="1"/>
</dbReference>
<dbReference type="PANTHER" id="PTHR11133:SF22">
    <property type="entry name" value="ALPHA-AMINOADIPIC SEMIALDEHYDE SYNTHASE, MITOCHONDRIAL"/>
    <property type="match status" value="1"/>
</dbReference>
<dbReference type="Gene3D" id="1.10.1870.10">
    <property type="entry name" value="Domain 3, Saccharopine reductase"/>
    <property type="match status" value="1"/>
</dbReference>
<dbReference type="SUPFAM" id="SSF55347">
    <property type="entry name" value="Glyceraldehyde-3-phosphate dehydrogenase-like, C-terminal domain"/>
    <property type="match status" value="1"/>
</dbReference>
<reference evidence="3 4" key="1">
    <citation type="journal article" date="2018" name="Nat. Genet.">
        <title>Extensive intraspecific gene order and gene structural variations between Mo17 and other maize genomes.</title>
        <authorList>
            <person name="Sun S."/>
            <person name="Zhou Y."/>
            <person name="Chen J."/>
            <person name="Shi J."/>
            <person name="Zhao H."/>
            <person name="Zhao H."/>
            <person name="Song W."/>
            <person name="Zhang M."/>
            <person name="Cui Y."/>
            <person name="Dong X."/>
            <person name="Liu H."/>
            <person name="Ma X."/>
            <person name="Jiao Y."/>
            <person name="Wang B."/>
            <person name="Wei X."/>
            <person name="Stein J.C."/>
            <person name="Glaubitz J.C."/>
            <person name="Lu F."/>
            <person name="Yu G."/>
            <person name="Liang C."/>
            <person name="Fengler K."/>
            <person name="Li B."/>
            <person name="Rafalski A."/>
            <person name="Schnable P.S."/>
            <person name="Ware D.H."/>
            <person name="Buckler E.S."/>
            <person name="Lai J."/>
        </authorList>
    </citation>
    <scope>NUCLEOTIDE SEQUENCE [LARGE SCALE GENOMIC DNA]</scope>
    <source>
        <strain evidence="4">cv. Missouri 17</strain>
        <tissue evidence="3">Seedling</tissue>
    </source>
</reference>
<evidence type="ECO:0000259" key="2">
    <source>
        <dbReference type="Pfam" id="PF16653"/>
    </source>
</evidence>
<feature type="domain" description="Saccharopine dehydrogenase-like C-terminal" evidence="2">
    <location>
        <begin position="1"/>
        <end position="249"/>
    </location>
</feature>
<dbReference type="ExpressionAtlas" id="A0A3L6EV12">
    <property type="expression patterns" value="baseline"/>
</dbReference>
<evidence type="ECO:0000313" key="3">
    <source>
        <dbReference type="EMBL" id="PWZ24904.1"/>
    </source>
</evidence>
<dbReference type="AlphaFoldDB" id="A0A3L6EV12"/>
<organism evidence="3 4">
    <name type="scientific">Zea mays</name>
    <name type="common">Maize</name>
    <dbReference type="NCBI Taxonomy" id="4577"/>
    <lineage>
        <taxon>Eukaryota</taxon>
        <taxon>Viridiplantae</taxon>
        <taxon>Streptophyta</taxon>
        <taxon>Embryophyta</taxon>
        <taxon>Tracheophyta</taxon>
        <taxon>Spermatophyta</taxon>
        <taxon>Magnoliopsida</taxon>
        <taxon>Liliopsida</taxon>
        <taxon>Poales</taxon>
        <taxon>Poaceae</taxon>
        <taxon>PACMAD clade</taxon>
        <taxon>Panicoideae</taxon>
        <taxon>Andropogonodae</taxon>
        <taxon>Andropogoneae</taxon>
        <taxon>Tripsacinae</taxon>
        <taxon>Zea</taxon>
    </lineage>
</organism>
<sequence>MSWNPAGALRSGKNPAVYKFLGETIHVDGKSVTVNNLYESAKRLRLPELPAFALEHLPNQNSLIYGDLYGISKEASTIYRATLRYEGFSEIMATLTKLGSLMLQTIHCWKILIAQHIRLYFRTDKTQSCTSRFLGLYEETQIPTGCSSPFDVICQRMEQRMAYGHNEQDMVLLHHEVQVEYPDGQPTEKHQATLLEFGKVENGRSTTAMALTVGIPAAIGALLLLQNKVQTLQPEIYIPALEILGSSGIKLIEKVEIII</sequence>
<keyword evidence="1" id="KW-0560">Oxidoreductase</keyword>
<name>A0A3L6EV12_MAIZE</name>
<dbReference type="Pfam" id="PF16653">
    <property type="entry name" value="Sacchrp_dh_C"/>
    <property type="match status" value="1"/>
</dbReference>
<accession>A0A3L6EV12</accession>
<evidence type="ECO:0000313" key="4">
    <source>
        <dbReference type="Proteomes" id="UP000251960"/>
    </source>
</evidence>
<dbReference type="InterPro" id="IPR051168">
    <property type="entry name" value="AASS"/>
</dbReference>
<gene>
    <name evidence="3" type="primary">LKR</name>
    <name evidence="3" type="synonym">SDH_5</name>
    <name evidence="3" type="ORF">Zm00014a_008365</name>
</gene>